<evidence type="ECO:0000313" key="1">
    <source>
        <dbReference type="EMBL" id="MCQ8103124.1"/>
    </source>
</evidence>
<dbReference type="EMBL" id="JANIBJ010000004">
    <property type="protein sequence ID" value="MCQ8103124.1"/>
    <property type="molecule type" value="Genomic_DNA"/>
</dbReference>
<proteinExistence type="predicted"/>
<dbReference type="RefSeq" id="WP_256600793.1">
    <property type="nucleotide sequence ID" value="NZ_JANIBJ010000004.1"/>
</dbReference>
<reference evidence="1 2" key="1">
    <citation type="submission" date="2022-07" db="EMBL/GenBank/DDBJ databases">
        <title>Methylomonas rivi sp. nov., Methylomonas rosea sp. nov., Methylomonas aureus sp. nov. and Methylomonas subterranea sp. nov., four novel methanotrophs isolated from a freshwater creek and the deep terrestrial subsurface.</title>
        <authorList>
            <person name="Abin C."/>
            <person name="Sankaranarayanan K."/>
            <person name="Garner C."/>
            <person name="Sindelar R."/>
            <person name="Kotary K."/>
            <person name="Garner R."/>
            <person name="Barclay S."/>
            <person name="Lawson P."/>
            <person name="Krumholz L."/>
        </authorList>
    </citation>
    <scope>NUCLEOTIDE SEQUENCE [LARGE SCALE GENOMIC DNA]</scope>
    <source>
        <strain evidence="1 2">SURF-2</strain>
    </source>
</reference>
<dbReference type="SUPFAM" id="SSF143100">
    <property type="entry name" value="TTHA1013/TTHA0281-like"/>
    <property type="match status" value="1"/>
</dbReference>
<evidence type="ECO:0000313" key="2">
    <source>
        <dbReference type="Proteomes" id="UP001524499"/>
    </source>
</evidence>
<dbReference type="PANTHER" id="PTHR34504">
    <property type="entry name" value="ANTITOXIN HICB"/>
    <property type="match status" value="1"/>
</dbReference>
<accession>A0ABT1TCD5</accession>
<dbReference type="PANTHER" id="PTHR34504:SF2">
    <property type="entry name" value="UPF0150 PROTEIN SSL0259"/>
    <property type="match status" value="1"/>
</dbReference>
<dbReference type="Proteomes" id="UP001524499">
    <property type="component" value="Unassembled WGS sequence"/>
</dbReference>
<gene>
    <name evidence="1" type="ORF">NP590_03300</name>
</gene>
<protein>
    <submittedName>
        <fullName evidence="1">Type II toxin-antitoxin system HicB family antitoxin</fullName>
    </submittedName>
</protein>
<name>A0ABT1TCD5_9GAMM</name>
<dbReference type="InterPro" id="IPR051404">
    <property type="entry name" value="TA_system_antitoxin"/>
</dbReference>
<sequence length="76" mass="8444">MHYTVKAHIYAGEKSGYMAECVEFPVVTQGQTLDETVQNLREALALHLEDEDLLALGFASKQPPLVVNYEMESVCA</sequence>
<keyword evidence="2" id="KW-1185">Reference proteome</keyword>
<dbReference type="Gene3D" id="3.30.160.250">
    <property type="match status" value="1"/>
</dbReference>
<comment type="caution">
    <text evidence="1">The sequence shown here is derived from an EMBL/GenBank/DDBJ whole genome shotgun (WGS) entry which is preliminary data.</text>
</comment>
<organism evidence="1 2">
    <name type="scientific">Methylomonas subterranea</name>
    <dbReference type="NCBI Taxonomy" id="2952225"/>
    <lineage>
        <taxon>Bacteria</taxon>
        <taxon>Pseudomonadati</taxon>
        <taxon>Pseudomonadota</taxon>
        <taxon>Gammaproteobacteria</taxon>
        <taxon>Methylococcales</taxon>
        <taxon>Methylococcaceae</taxon>
        <taxon>Methylomonas</taxon>
    </lineage>
</organism>
<dbReference type="InterPro" id="IPR035069">
    <property type="entry name" value="TTHA1013/TTHA0281-like"/>
</dbReference>